<keyword evidence="5" id="KW-1185">Reference proteome</keyword>
<evidence type="ECO:0000313" key="4">
    <source>
        <dbReference type="EMBL" id="WOL02519.1"/>
    </source>
</evidence>
<keyword evidence="2" id="KW-0677">Repeat</keyword>
<evidence type="ECO:0000256" key="1">
    <source>
        <dbReference type="ARBA" id="ARBA00007626"/>
    </source>
</evidence>
<name>A0AAQ3Q9B9_9LILI</name>
<dbReference type="InterPro" id="IPR050872">
    <property type="entry name" value="PPR_P_subfamily"/>
</dbReference>
<dbReference type="Proteomes" id="UP001327560">
    <property type="component" value="Chromosome 3"/>
</dbReference>
<dbReference type="Pfam" id="PF12854">
    <property type="entry name" value="PPR_1"/>
    <property type="match status" value="1"/>
</dbReference>
<dbReference type="PROSITE" id="PS51375">
    <property type="entry name" value="PPR"/>
    <property type="match status" value="8"/>
</dbReference>
<evidence type="ECO:0000313" key="5">
    <source>
        <dbReference type="Proteomes" id="UP001327560"/>
    </source>
</evidence>
<dbReference type="EMBL" id="CP136892">
    <property type="protein sequence ID" value="WOL02519.1"/>
    <property type="molecule type" value="Genomic_DNA"/>
</dbReference>
<proteinExistence type="inferred from homology"/>
<dbReference type="NCBIfam" id="TIGR00756">
    <property type="entry name" value="PPR"/>
    <property type="match status" value="7"/>
</dbReference>
<dbReference type="SUPFAM" id="SSF81901">
    <property type="entry name" value="HCP-like"/>
    <property type="match status" value="1"/>
</dbReference>
<feature type="repeat" description="PPR" evidence="3">
    <location>
        <begin position="248"/>
        <end position="282"/>
    </location>
</feature>
<organism evidence="4 5">
    <name type="scientific">Canna indica</name>
    <name type="common">Indian-shot</name>
    <dbReference type="NCBI Taxonomy" id="4628"/>
    <lineage>
        <taxon>Eukaryota</taxon>
        <taxon>Viridiplantae</taxon>
        <taxon>Streptophyta</taxon>
        <taxon>Embryophyta</taxon>
        <taxon>Tracheophyta</taxon>
        <taxon>Spermatophyta</taxon>
        <taxon>Magnoliopsida</taxon>
        <taxon>Liliopsida</taxon>
        <taxon>Zingiberales</taxon>
        <taxon>Cannaceae</taxon>
        <taxon>Canna</taxon>
    </lineage>
</organism>
<dbReference type="InterPro" id="IPR002885">
    <property type="entry name" value="PPR_rpt"/>
</dbReference>
<feature type="repeat" description="PPR" evidence="3">
    <location>
        <begin position="353"/>
        <end position="387"/>
    </location>
</feature>
<dbReference type="InterPro" id="IPR011990">
    <property type="entry name" value="TPR-like_helical_dom_sf"/>
</dbReference>
<comment type="similarity">
    <text evidence="1">Belongs to the PPR family. P subfamily.</text>
</comment>
<dbReference type="AlphaFoldDB" id="A0AAQ3Q9B9"/>
<dbReference type="PANTHER" id="PTHR46128">
    <property type="entry name" value="MITOCHONDRIAL GROUP I INTRON SPLICING FACTOR CCM1"/>
    <property type="match status" value="1"/>
</dbReference>
<feature type="repeat" description="PPR" evidence="3">
    <location>
        <begin position="388"/>
        <end position="422"/>
    </location>
</feature>
<reference evidence="4 5" key="1">
    <citation type="submission" date="2023-10" db="EMBL/GenBank/DDBJ databases">
        <title>Chromosome-scale genome assembly provides insights into flower coloration mechanisms of Canna indica.</title>
        <authorList>
            <person name="Li C."/>
        </authorList>
    </citation>
    <scope>NUCLEOTIDE SEQUENCE [LARGE SCALE GENOMIC DNA]</scope>
    <source>
        <tissue evidence="4">Flower</tissue>
    </source>
</reference>
<gene>
    <name evidence="4" type="ORF">Cni_G11238</name>
</gene>
<feature type="repeat" description="PPR" evidence="3">
    <location>
        <begin position="493"/>
        <end position="527"/>
    </location>
</feature>
<dbReference type="PANTHER" id="PTHR46128:SF202">
    <property type="entry name" value="PENTACOTRIPEPTIDE-REPEAT REGION OF PRORP DOMAIN-CONTAINING PROTEIN"/>
    <property type="match status" value="1"/>
</dbReference>
<evidence type="ECO:0000256" key="3">
    <source>
        <dbReference type="PROSITE-ProRule" id="PRU00708"/>
    </source>
</evidence>
<dbReference type="Gene3D" id="1.25.40.10">
    <property type="entry name" value="Tetratricopeptide repeat domain"/>
    <property type="match status" value="5"/>
</dbReference>
<accession>A0AAQ3Q9B9</accession>
<dbReference type="Pfam" id="PF01535">
    <property type="entry name" value="PPR"/>
    <property type="match status" value="3"/>
</dbReference>
<feature type="repeat" description="PPR" evidence="3">
    <location>
        <begin position="458"/>
        <end position="492"/>
    </location>
</feature>
<feature type="repeat" description="PPR" evidence="3">
    <location>
        <begin position="283"/>
        <end position="317"/>
    </location>
</feature>
<protein>
    <submittedName>
        <fullName evidence="4">Pentatricopeptide repeat-containing protein</fullName>
    </submittedName>
</protein>
<sequence>MLRFGRDLSGRLLPSLSLVLAGNRATSTTTACSLSSGLPEAASVKAASPLPSISGGGQIDDEGDHHIDGGQRQNLAETAKRVCEAVLRRPRWGGFLLSEFSPSELSHPDCVRLVLCHLSSVKPLFSLHYLIWLSSHSDAAAADAKASAFLLEGLANAKAWKAAMVAIRSTNCQPDPPALESFLTRLILSKSGTPDEVLEAISLLKAHLCYSPPLAVWNSALSASLRAGRTDVVWRLYDMMLQSRIDSDAATAGYLVQAFCVDNKLDDAYRLLREVSRNGVVPDVVSITKLIAGFCKDGNYGKVSELIHLMIAGGCLPDIFTYQSIIHGLCRSGNGDEGFRIFKEIKLRGYALDLVTYTTMIDGLCKMGRMVDARNLWMEMVANGIEPNEYTYNVIIYGYCKAGDLTMAQKLYHEMCSIGFRESTVSCNIMIAGLCLHGRTEEALRMFEGMPTKGMKPDIITYNTLIQGFCKEGRIVKANKLYEKLLLVGLQPSTSTYTPLIQSLCEEGNMHGAVELMRCMKEKGLEPLVCTNDFIINGFCEAGKGDEGMAWLVNMLENNLRPQRVTINRLLEWLVNNTRVDDALLVLNATFGIGYTLQTSTCYLLVNQLCQENQGQAALQIKEILLSK</sequence>
<evidence type="ECO:0000256" key="2">
    <source>
        <dbReference type="ARBA" id="ARBA00022737"/>
    </source>
</evidence>
<feature type="repeat" description="PPR" evidence="3">
    <location>
        <begin position="318"/>
        <end position="352"/>
    </location>
</feature>
<feature type="repeat" description="PPR" evidence="3">
    <location>
        <begin position="423"/>
        <end position="457"/>
    </location>
</feature>
<dbReference type="Pfam" id="PF13041">
    <property type="entry name" value="PPR_2"/>
    <property type="match status" value="3"/>
</dbReference>